<evidence type="ECO:0000256" key="4">
    <source>
        <dbReference type="ARBA" id="ARBA00023274"/>
    </source>
</evidence>
<dbReference type="Proteomes" id="UP000015101">
    <property type="component" value="Unassembled WGS sequence"/>
</dbReference>
<dbReference type="eggNOG" id="KOG4461">
    <property type="taxonomic scope" value="Eukaryota"/>
</dbReference>
<reference evidence="6 8" key="2">
    <citation type="journal article" date="2013" name="Nature">
        <title>Insights into bilaterian evolution from three spiralian genomes.</title>
        <authorList>
            <person name="Simakov O."/>
            <person name="Marletaz F."/>
            <person name="Cho S.J."/>
            <person name="Edsinger-Gonzales E."/>
            <person name="Havlak P."/>
            <person name="Hellsten U."/>
            <person name="Kuo D.H."/>
            <person name="Larsson T."/>
            <person name="Lv J."/>
            <person name="Arendt D."/>
            <person name="Savage R."/>
            <person name="Osoegawa K."/>
            <person name="de Jong P."/>
            <person name="Grimwood J."/>
            <person name="Chapman J.A."/>
            <person name="Shapiro H."/>
            <person name="Aerts A."/>
            <person name="Otillar R.P."/>
            <person name="Terry A.Y."/>
            <person name="Boore J.L."/>
            <person name="Grigoriev I.V."/>
            <person name="Lindberg D.R."/>
            <person name="Seaver E.C."/>
            <person name="Weisblat D.A."/>
            <person name="Putnam N.H."/>
            <person name="Rokhsar D.S."/>
        </authorList>
    </citation>
    <scope>NUCLEOTIDE SEQUENCE</scope>
</reference>
<organism evidence="7 8">
    <name type="scientific">Helobdella robusta</name>
    <name type="common">Californian leech</name>
    <dbReference type="NCBI Taxonomy" id="6412"/>
    <lineage>
        <taxon>Eukaryota</taxon>
        <taxon>Metazoa</taxon>
        <taxon>Spiralia</taxon>
        <taxon>Lophotrochozoa</taxon>
        <taxon>Annelida</taxon>
        <taxon>Clitellata</taxon>
        <taxon>Hirudinea</taxon>
        <taxon>Rhynchobdellida</taxon>
        <taxon>Glossiphoniidae</taxon>
        <taxon>Helobdella</taxon>
    </lineage>
</organism>
<dbReference type="EMBL" id="AMQM01002870">
    <property type="status" value="NOT_ANNOTATED_CDS"/>
    <property type="molecule type" value="Genomic_DNA"/>
</dbReference>
<dbReference type="PANTHER" id="PTHR13014">
    <property type="entry name" value="MITOCHONDRIAL 28S RIBOSOMAL PROTEIN S30/P52 PRO-APOTOTIC PROTEIN"/>
    <property type="match status" value="1"/>
</dbReference>
<evidence type="ECO:0000256" key="3">
    <source>
        <dbReference type="ARBA" id="ARBA00023128"/>
    </source>
</evidence>
<dbReference type="KEGG" id="hro:HELRODRAFT_190373"/>
<evidence type="ECO:0000313" key="7">
    <source>
        <dbReference type="EnsemblMetazoa" id="HelroP190373"/>
    </source>
</evidence>
<dbReference type="GO" id="GO:0003735">
    <property type="term" value="F:structural constituent of ribosome"/>
    <property type="evidence" value="ECO:0007669"/>
    <property type="project" value="InterPro"/>
</dbReference>
<keyword evidence="3" id="KW-0496">Mitochondrion</keyword>
<name>T1FRX9_HELRO</name>
<sequence length="509" mass="58335">MFKFSNTSLNFFCRKAVKTRIDSFISNPSRTLACNQQSQSLSTLANPTDPSVSDVSHVSQEEESLYPPIKPKYPAGRWKNISEESAWKIHEISHSILQIPKAKERLEFLAGEDDRTLWLVAPLAPRPNNLSYQKILTKSHIMPDYPNLLKSVNVNGDILSESMSLIDDLHHLESISVNHGYSKLSRTINPNFDDQHLHNFLVSSIKSLVAFLSGKNEHLLRCEIDENVRVESFWRVTGFEGDKKSCDGSWDIVKTVNDIDAGVLQFQYRHNANLQIRTELPLNQFVSMDDNTCIAQDPYIPMHAPEFVGIKSIKDRPVNVSGHWIGSPCEFTTCSVHLMPSQFVDKFLEYGSEYLREAEELMALTTMFGSCLAQAHNQGFCDMLDLTYPITTQSVIVNKEYVRFACYQLNTLQMWNDANPLQNLMWISEPVSMLSKSSDNAQTLSKQFVEFLLRSILIKPHDREINLRPYLPDEESPVKTKFTINFKGEKPFEHPVIGRWQYPKRSIYF</sequence>
<feature type="compositionally biased region" description="Polar residues" evidence="5">
    <location>
        <begin position="43"/>
        <end position="58"/>
    </location>
</feature>
<dbReference type="EMBL" id="KB095905">
    <property type="protein sequence ID" value="ESO10084.1"/>
    <property type="molecule type" value="Genomic_DNA"/>
</dbReference>
<evidence type="ECO:0000256" key="2">
    <source>
        <dbReference type="ARBA" id="ARBA00022980"/>
    </source>
</evidence>
<dbReference type="InterPro" id="IPR010793">
    <property type="entry name" value="Ribosomal_mL37/mL65"/>
</dbReference>
<keyword evidence="8" id="KW-1185">Reference proteome</keyword>
<reference evidence="8" key="1">
    <citation type="submission" date="2012-12" db="EMBL/GenBank/DDBJ databases">
        <authorList>
            <person name="Hellsten U."/>
            <person name="Grimwood J."/>
            <person name="Chapman J.A."/>
            <person name="Shapiro H."/>
            <person name="Aerts A."/>
            <person name="Otillar R.P."/>
            <person name="Terry A.Y."/>
            <person name="Boore J.L."/>
            <person name="Simakov O."/>
            <person name="Marletaz F."/>
            <person name="Cho S.-J."/>
            <person name="Edsinger-Gonzales E."/>
            <person name="Havlak P."/>
            <person name="Kuo D.-H."/>
            <person name="Larsson T."/>
            <person name="Lv J."/>
            <person name="Arendt D."/>
            <person name="Savage R."/>
            <person name="Osoegawa K."/>
            <person name="de Jong P."/>
            <person name="Lindberg D.R."/>
            <person name="Seaver E.C."/>
            <person name="Weisblat D.A."/>
            <person name="Putnam N.H."/>
            <person name="Grigoriev I.V."/>
            <person name="Rokhsar D.S."/>
        </authorList>
    </citation>
    <scope>NUCLEOTIDE SEQUENCE</scope>
</reference>
<dbReference type="GO" id="GO:0005762">
    <property type="term" value="C:mitochondrial large ribosomal subunit"/>
    <property type="evidence" value="ECO:0000318"/>
    <property type="project" value="GO_Central"/>
</dbReference>
<evidence type="ECO:0000313" key="6">
    <source>
        <dbReference type="EMBL" id="ESO10084.1"/>
    </source>
</evidence>
<dbReference type="InterPro" id="IPR039982">
    <property type="entry name" value="Ribosomal_mL65"/>
</dbReference>
<keyword evidence="4" id="KW-0687">Ribonucleoprotein</keyword>
<dbReference type="GeneID" id="20211576"/>
<dbReference type="GO" id="GO:0006412">
    <property type="term" value="P:translation"/>
    <property type="evidence" value="ECO:0007669"/>
    <property type="project" value="InterPro"/>
</dbReference>
<reference evidence="7" key="3">
    <citation type="submission" date="2015-06" db="UniProtKB">
        <authorList>
            <consortium name="EnsemblMetazoa"/>
        </authorList>
    </citation>
    <scope>IDENTIFICATION</scope>
</reference>
<dbReference type="FunCoup" id="T1FRX9">
    <property type="interactions" value="355"/>
</dbReference>
<dbReference type="CTD" id="20211576"/>
<dbReference type="OrthoDB" id="6041973at2759"/>
<accession>T1FRX9</accession>
<dbReference type="OMA" id="VNMPRYY"/>
<dbReference type="AlphaFoldDB" id="T1FRX9"/>
<dbReference type="RefSeq" id="XP_009011898.1">
    <property type="nucleotide sequence ID" value="XM_009013650.1"/>
</dbReference>
<evidence type="ECO:0000256" key="5">
    <source>
        <dbReference type="SAM" id="MobiDB-lite"/>
    </source>
</evidence>
<proteinExistence type="predicted"/>
<dbReference type="InParanoid" id="T1FRX9"/>
<dbReference type="HOGENOM" id="CLU_535620_0_0_1"/>
<comment type="subcellular location">
    <subcellularLocation>
        <location evidence="1">Mitochondrion</location>
    </subcellularLocation>
</comment>
<gene>
    <name evidence="7" type="primary">20211576</name>
    <name evidence="6" type="ORF">HELRODRAFT_190373</name>
</gene>
<keyword evidence="2" id="KW-0689">Ribosomal protein</keyword>
<evidence type="ECO:0000256" key="1">
    <source>
        <dbReference type="ARBA" id="ARBA00004173"/>
    </source>
</evidence>
<dbReference type="STRING" id="6412.T1FRX9"/>
<evidence type="ECO:0000313" key="8">
    <source>
        <dbReference type="Proteomes" id="UP000015101"/>
    </source>
</evidence>
<dbReference type="PANTHER" id="PTHR13014:SF3">
    <property type="entry name" value="LARGE RIBOSOMAL SUBUNIT PROTEIN ML65"/>
    <property type="match status" value="1"/>
</dbReference>
<dbReference type="EnsemblMetazoa" id="HelroT190373">
    <property type="protein sequence ID" value="HelroP190373"/>
    <property type="gene ID" value="HelroG190373"/>
</dbReference>
<dbReference type="Pfam" id="PF07147">
    <property type="entry name" value="PDCD9"/>
    <property type="match status" value="1"/>
</dbReference>
<feature type="region of interest" description="Disordered" evidence="5">
    <location>
        <begin position="43"/>
        <end position="62"/>
    </location>
</feature>
<protein>
    <submittedName>
        <fullName evidence="6 7">Uncharacterized protein</fullName>
    </submittedName>
</protein>